<comment type="caution">
    <text evidence="2">The sequence shown here is derived from an EMBL/GenBank/DDBJ whole genome shotgun (WGS) entry which is preliminary data.</text>
</comment>
<sequence length="119" mass="13358">MNLGQLLELIQQSAKKPVDQKALLDTAKDIQQGDQDNEEKMRALVRRLSQVLGMNLSPEREENIMAYLRENRFTGIESIQKLFSEKQLAQGKMPAFSAEKQASAASSGKKAKRGHTKKD</sequence>
<evidence type="ECO:0000313" key="3">
    <source>
        <dbReference type="Proteomes" id="UP000244338"/>
    </source>
</evidence>
<feature type="compositionally biased region" description="Low complexity" evidence="1">
    <location>
        <begin position="95"/>
        <end position="108"/>
    </location>
</feature>
<accession>A0A2R6Y1T6</accession>
<proteinExistence type="predicted"/>
<evidence type="ECO:0000256" key="1">
    <source>
        <dbReference type="SAM" id="MobiDB-lite"/>
    </source>
</evidence>
<dbReference type="EMBL" id="PEBX01000023">
    <property type="protein sequence ID" value="PTQ56595.1"/>
    <property type="molecule type" value="Genomic_DNA"/>
</dbReference>
<dbReference type="InterPro" id="IPR025942">
    <property type="entry name" value="SpoVIF"/>
</dbReference>
<dbReference type="AlphaFoldDB" id="A0A2R6Y1T6"/>
<organism evidence="2 3">
    <name type="scientific">Candidatus Carbonibacillus altaicus</name>
    <dbReference type="NCBI Taxonomy" id="2163959"/>
    <lineage>
        <taxon>Bacteria</taxon>
        <taxon>Bacillati</taxon>
        <taxon>Bacillota</taxon>
        <taxon>Bacilli</taxon>
        <taxon>Bacillales</taxon>
        <taxon>Candidatus Carbonibacillus</taxon>
    </lineage>
</organism>
<dbReference type="Proteomes" id="UP000244338">
    <property type="component" value="Unassembled WGS sequence"/>
</dbReference>
<feature type="region of interest" description="Disordered" evidence="1">
    <location>
        <begin position="93"/>
        <end position="119"/>
    </location>
</feature>
<gene>
    <name evidence="2" type="ORF">BSOLF_2863</name>
</gene>
<name>A0A2R6Y1T6_9BACL</name>
<reference evidence="3" key="1">
    <citation type="journal article" date="2018" name="Sci. Rep.">
        <title>Lignite coal burning seam in the remote Altai Mountains harbors a hydrogen-driven thermophilic microbial community.</title>
        <authorList>
            <person name="Kadnikov V.V."/>
            <person name="Mardanov A.V."/>
            <person name="Ivasenko D.A."/>
            <person name="Antsiferov D.V."/>
            <person name="Beletsky A.V."/>
            <person name="Karnachuk O.V."/>
            <person name="Ravin N.V."/>
        </authorList>
    </citation>
    <scope>NUCLEOTIDE SEQUENCE [LARGE SCALE GENOMIC DNA]</scope>
</reference>
<protein>
    <submittedName>
        <fullName evidence="2">Uncharacterized protein</fullName>
    </submittedName>
</protein>
<dbReference type="Pfam" id="PF14069">
    <property type="entry name" value="SpoVIF"/>
    <property type="match status" value="1"/>
</dbReference>
<evidence type="ECO:0000313" key="2">
    <source>
        <dbReference type="EMBL" id="PTQ56595.1"/>
    </source>
</evidence>
<feature type="compositionally biased region" description="Basic residues" evidence="1">
    <location>
        <begin position="109"/>
        <end position="119"/>
    </location>
</feature>